<dbReference type="AlphaFoldDB" id="A0AAE1LNT9"/>
<reference evidence="8" key="1">
    <citation type="submission" date="2021-07" db="EMBL/GenBank/DDBJ databases">
        <authorList>
            <person name="Catto M.A."/>
            <person name="Jacobson A."/>
            <person name="Kennedy G."/>
            <person name="Labadie P."/>
            <person name="Hunt B.G."/>
            <person name="Srinivasan R."/>
        </authorList>
    </citation>
    <scope>NUCLEOTIDE SEQUENCE</scope>
    <source>
        <strain evidence="8">PL_HMW_Pooled</strain>
        <tissue evidence="8">Head</tissue>
    </source>
</reference>
<dbReference type="Proteomes" id="UP001219518">
    <property type="component" value="Unassembled WGS sequence"/>
</dbReference>
<comment type="caution">
    <text evidence="6">Lacks conserved residue(s) required for the propagation of feature annotation.</text>
</comment>
<keyword evidence="2 6" id="KW-1003">Cell membrane</keyword>
<dbReference type="InterPro" id="IPR013604">
    <property type="entry name" value="7TM_chemorcpt"/>
</dbReference>
<evidence type="ECO:0000256" key="6">
    <source>
        <dbReference type="RuleBase" id="RU363108"/>
    </source>
</evidence>
<evidence type="ECO:0000256" key="5">
    <source>
        <dbReference type="ARBA" id="ARBA00023136"/>
    </source>
</evidence>
<keyword evidence="5 6" id="KW-0472">Membrane</keyword>
<feature type="transmembrane region" description="Helical" evidence="6">
    <location>
        <begin position="218"/>
        <end position="240"/>
    </location>
</feature>
<dbReference type="GO" id="GO:0005886">
    <property type="term" value="C:plasma membrane"/>
    <property type="evidence" value="ECO:0007669"/>
    <property type="project" value="UniProtKB-SubCell"/>
</dbReference>
<feature type="transmembrane region" description="Helical" evidence="6">
    <location>
        <begin position="94"/>
        <end position="111"/>
    </location>
</feature>
<feature type="region of interest" description="Disordered" evidence="7">
    <location>
        <begin position="461"/>
        <end position="488"/>
    </location>
</feature>
<feature type="transmembrane region" description="Helical" evidence="6">
    <location>
        <begin position="430"/>
        <end position="451"/>
    </location>
</feature>
<evidence type="ECO:0000256" key="4">
    <source>
        <dbReference type="ARBA" id="ARBA00022989"/>
    </source>
</evidence>
<keyword evidence="6 8" id="KW-0675">Receptor</keyword>
<reference evidence="8" key="2">
    <citation type="journal article" date="2023" name="BMC Genomics">
        <title>Pest status, molecular evolution, and epigenetic factors derived from the genome assembly of Frankliniella fusca, a thysanopteran phytovirus vector.</title>
        <authorList>
            <person name="Catto M.A."/>
            <person name="Labadie P.E."/>
            <person name="Jacobson A.L."/>
            <person name="Kennedy G.G."/>
            <person name="Srinivasan R."/>
            <person name="Hunt B.G."/>
        </authorList>
    </citation>
    <scope>NUCLEOTIDE SEQUENCE</scope>
    <source>
        <strain evidence="8">PL_HMW_Pooled</strain>
    </source>
</reference>
<feature type="transmembrane region" description="Helical" evidence="6">
    <location>
        <begin position="326"/>
        <end position="348"/>
    </location>
</feature>
<keyword evidence="6" id="KW-0807">Transducer</keyword>
<dbReference type="GO" id="GO:0050909">
    <property type="term" value="P:sensory perception of taste"/>
    <property type="evidence" value="ECO:0007669"/>
    <property type="project" value="InterPro"/>
</dbReference>
<evidence type="ECO:0000256" key="2">
    <source>
        <dbReference type="ARBA" id="ARBA00022475"/>
    </source>
</evidence>
<proteinExistence type="inferred from homology"/>
<evidence type="ECO:0000256" key="7">
    <source>
        <dbReference type="SAM" id="MobiDB-lite"/>
    </source>
</evidence>
<evidence type="ECO:0000256" key="1">
    <source>
        <dbReference type="ARBA" id="ARBA00004651"/>
    </source>
</evidence>
<accession>A0AAE1LNT9</accession>
<feature type="transmembrane region" description="Helical" evidence="6">
    <location>
        <begin position="354"/>
        <end position="374"/>
    </location>
</feature>
<evidence type="ECO:0000313" key="9">
    <source>
        <dbReference type="Proteomes" id="UP001219518"/>
    </source>
</evidence>
<organism evidence="8 9">
    <name type="scientific">Frankliniella fusca</name>
    <dbReference type="NCBI Taxonomy" id="407009"/>
    <lineage>
        <taxon>Eukaryota</taxon>
        <taxon>Metazoa</taxon>
        <taxon>Ecdysozoa</taxon>
        <taxon>Arthropoda</taxon>
        <taxon>Hexapoda</taxon>
        <taxon>Insecta</taxon>
        <taxon>Pterygota</taxon>
        <taxon>Neoptera</taxon>
        <taxon>Paraneoptera</taxon>
        <taxon>Thysanoptera</taxon>
        <taxon>Terebrantia</taxon>
        <taxon>Thripoidea</taxon>
        <taxon>Thripidae</taxon>
        <taxon>Frankliniella</taxon>
    </lineage>
</organism>
<comment type="subcellular location">
    <subcellularLocation>
        <location evidence="1 6">Cell membrane</location>
        <topology evidence="1 6">Multi-pass membrane protein</topology>
    </subcellularLocation>
</comment>
<keyword evidence="4 6" id="KW-1133">Transmembrane helix</keyword>
<protein>
    <recommendedName>
        <fullName evidence="6">Gustatory receptor</fullName>
    </recommendedName>
</protein>
<dbReference type="EMBL" id="JAHWGI010001262">
    <property type="protein sequence ID" value="KAK3926523.1"/>
    <property type="molecule type" value="Genomic_DNA"/>
</dbReference>
<dbReference type="GO" id="GO:0007165">
    <property type="term" value="P:signal transduction"/>
    <property type="evidence" value="ECO:0007669"/>
    <property type="project" value="UniProtKB-KW"/>
</dbReference>
<name>A0AAE1LNT9_9NEOP</name>
<keyword evidence="9" id="KW-1185">Reference proteome</keyword>
<feature type="transmembrane region" description="Helical" evidence="6">
    <location>
        <begin position="123"/>
        <end position="145"/>
    </location>
</feature>
<evidence type="ECO:0000313" key="8">
    <source>
        <dbReference type="EMBL" id="KAK3926523.1"/>
    </source>
</evidence>
<feature type="region of interest" description="Disordered" evidence="7">
    <location>
        <begin position="19"/>
        <end position="87"/>
    </location>
</feature>
<dbReference type="Pfam" id="PF08395">
    <property type="entry name" value="7tm_7"/>
    <property type="match status" value="1"/>
</dbReference>
<gene>
    <name evidence="8" type="ORF">KUF71_014740</name>
</gene>
<evidence type="ECO:0000256" key="3">
    <source>
        <dbReference type="ARBA" id="ARBA00022692"/>
    </source>
</evidence>
<keyword evidence="3 6" id="KW-0812">Transmembrane</keyword>
<sequence>MSSPVGGSPWVISSKKYDAWGPPVPVDASRKRGGGGARTAWGPPLPPGAGRGYPAVDSLGMPMEYLGKKPQPPPKKPAKHRPGSAKSTASFVDSAMPLITLMQLGIALPVLRRRDGRIQWKVLSPIWVYTLTVYGVLTVPVYYAVSAAVRQLAAEDNTFHDQIYNMTPLLLLNAHPLMPVMHWIEAYSVAGYFNAWTKYEELFEKVCQRPLRLGLSGYVIRLTATSLGVAAFLTGTMPLYMSLSWLQCLAYLHLYLLAICLVSMWLLSSRALCIAAEALRESMHEMVVTGTCTPDRLSDYRLAWLELSDLTQESGRAWTYQCGHQLLYLFLLMTVTSFGVLAGVARHTLEPRTLAYGALAAGSAFILFIVCSAAETSADKVAQVLREDLLMVQLSDDTQRFKNEVQMFMTALAMDPPIVNLSGYATVNRALFASLLETMVTYLVVLVQFAYSLDSAPDTNGTATATEASTAKATPEATKVPVAATDAP</sequence>
<comment type="similarity">
    <text evidence="6">Belongs to the insect chemoreceptor superfamily. Gustatory receptor (GR) family.</text>
</comment>
<comment type="function">
    <text evidence="6">Gustatory receptor which mediates acceptance or avoidance behavior, depending on its substrates.</text>
</comment>
<feature type="compositionally biased region" description="Low complexity" evidence="7">
    <location>
        <begin position="462"/>
        <end position="479"/>
    </location>
</feature>
<feature type="transmembrane region" description="Helical" evidence="6">
    <location>
        <begin position="180"/>
        <end position="197"/>
    </location>
</feature>
<comment type="caution">
    <text evidence="8">The sequence shown here is derived from an EMBL/GenBank/DDBJ whole genome shotgun (WGS) entry which is preliminary data.</text>
</comment>
<feature type="transmembrane region" description="Helical" evidence="6">
    <location>
        <begin position="252"/>
        <end position="276"/>
    </location>
</feature>